<name>A0A974BUJ4_XENLA</name>
<evidence type="ECO:0000313" key="1">
    <source>
        <dbReference type="EMBL" id="OCT61046.1"/>
    </source>
</evidence>
<feature type="non-terminal residue" evidence="1">
    <location>
        <position position="167"/>
    </location>
</feature>
<evidence type="ECO:0000313" key="2">
    <source>
        <dbReference type="Proteomes" id="UP000694892"/>
    </source>
</evidence>
<protein>
    <submittedName>
        <fullName evidence="1">Uncharacterized protein</fullName>
    </submittedName>
</protein>
<dbReference type="Proteomes" id="UP000694892">
    <property type="component" value="Chromosome 9_10S"/>
</dbReference>
<gene>
    <name evidence="1" type="ORF">XELAEV_18047072mg</name>
</gene>
<reference evidence="2" key="1">
    <citation type="journal article" date="2016" name="Nature">
        <title>Genome evolution in the allotetraploid frog Xenopus laevis.</title>
        <authorList>
            <person name="Session A.M."/>
            <person name="Uno Y."/>
            <person name="Kwon T."/>
            <person name="Chapman J.A."/>
            <person name="Toyoda A."/>
            <person name="Takahashi S."/>
            <person name="Fukui A."/>
            <person name="Hikosaka A."/>
            <person name="Suzuki A."/>
            <person name="Kondo M."/>
            <person name="van Heeringen S.J."/>
            <person name="Quigley I."/>
            <person name="Heinz S."/>
            <person name="Ogino H."/>
            <person name="Ochi H."/>
            <person name="Hellsten U."/>
            <person name="Lyons J.B."/>
            <person name="Simakov O."/>
            <person name="Putnam N."/>
            <person name="Stites J."/>
            <person name="Kuroki Y."/>
            <person name="Tanaka T."/>
            <person name="Michiue T."/>
            <person name="Watanabe M."/>
            <person name="Bogdanovic O."/>
            <person name="Lister R."/>
            <person name="Georgiou G."/>
            <person name="Paranjpe S.S."/>
            <person name="van Kruijsbergen I."/>
            <person name="Shu S."/>
            <person name="Carlson J."/>
            <person name="Kinoshita T."/>
            <person name="Ohta Y."/>
            <person name="Mawaribuchi S."/>
            <person name="Jenkins J."/>
            <person name="Grimwood J."/>
            <person name="Schmutz J."/>
            <person name="Mitros T."/>
            <person name="Mozaffari S.V."/>
            <person name="Suzuki Y."/>
            <person name="Haramoto Y."/>
            <person name="Yamamoto T.S."/>
            <person name="Takagi C."/>
            <person name="Heald R."/>
            <person name="Miller K."/>
            <person name="Haudenschild C."/>
            <person name="Kitzman J."/>
            <person name="Nakayama T."/>
            <person name="Izutsu Y."/>
            <person name="Robert J."/>
            <person name="Fortriede J."/>
            <person name="Burns K."/>
            <person name="Lotay V."/>
            <person name="Karimi K."/>
            <person name="Yasuoka Y."/>
            <person name="Dichmann D.S."/>
            <person name="Flajnik M.F."/>
            <person name="Houston D.W."/>
            <person name="Shendure J."/>
            <person name="DuPasquier L."/>
            <person name="Vize P.D."/>
            <person name="Zorn A.M."/>
            <person name="Ito M."/>
            <person name="Marcotte E.M."/>
            <person name="Wallingford J.B."/>
            <person name="Ito Y."/>
            <person name="Asashima M."/>
            <person name="Ueno N."/>
            <person name="Matsuda Y."/>
            <person name="Veenstra G.J."/>
            <person name="Fujiyama A."/>
            <person name="Harland R.M."/>
            <person name="Taira M."/>
            <person name="Rokhsar D.S."/>
        </authorList>
    </citation>
    <scope>NUCLEOTIDE SEQUENCE [LARGE SCALE GENOMIC DNA]</scope>
    <source>
        <strain evidence="2">J</strain>
    </source>
</reference>
<accession>A0A974BUJ4</accession>
<dbReference type="InterPro" id="IPR052925">
    <property type="entry name" value="Phage_Integrase-like_Recomb"/>
</dbReference>
<dbReference type="AlphaFoldDB" id="A0A974BUJ4"/>
<dbReference type="EMBL" id="CM004483">
    <property type="protein sequence ID" value="OCT61046.1"/>
    <property type="molecule type" value="Genomic_DNA"/>
</dbReference>
<dbReference type="PANTHER" id="PTHR34605:SF8">
    <property type="entry name" value="FILAGGRIN-2-LIKE ISOFORM X1"/>
    <property type="match status" value="1"/>
</dbReference>
<organism evidence="1 2">
    <name type="scientific">Xenopus laevis</name>
    <name type="common">African clawed frog</name>
    <dbReference type="NCBI Taxonomy" id="8355"/>
    <lineage>
        <taxon>Eukaryota</taxon>
        <taxon>Metazoa</taxon>
        <taxon>Chordata</taxon>
        <taxon>Craniata</taxon>
        <taxon>Vertebrata</taxon>
        <taxon>Euteleostomi</taxon>
        <taxon>Amphibia</taxon>
        <taxon>Batrachia</taxon>
        <taxon>Anura</taxon>
        <taxon>Pipoidea</taxon>
        <taxon>Pipidae</taxon>
        <taxon>Xenopodinae</taxon>
        <taxon>Xenopus</taxon>
        <taxon>Xenopus</taxon>
    </lineage>
</organism>
<dbReference type="PANTHER" id="PTHR34605">
    <property type="entry name" value="PHAGE_INTEGRASE DOMAIN-CONTAINING PROTEIN"/>
    <property type="match status" value="1"/>
</dbReference>
<sequence length="167" mass="18230">MVRVLRLGEIVVREGPISSYQTTTGSAGGLGNVVELFTEGSGSSGFNAYLGAFFGAFRVGELVSQSKGTPGGLRHEDVELREDQILLWLCWSKIDRMGKGSVIVLLALGGGLLCHRISLQHFLDVRPRVGGPLLVSWVNPFWNCFRKGEATEASRLRLCEQIVKRIG</sequence>
<proteinExistence type="predicted"/>